<feature type="transmembrane region" description="Helical" evidence="1">
    <location>
        <begin position="248"/>
        <end position="266"/>
    </location>
</feature>
<dbReference type="KEGG" id="cwa:CwatDRAFT_1417"/>
<dbReference type="EMBL" id="AADV02000112">
    <property type="protein sequence ID" value="EAM48841.1"/>
    <property type="molecule type" value="Genomic_DNA"/>
</dbReference>
<feature type="transmembrane region" description="Helical" evidence="1">
    <location>
        <begin position="110"/>
        <end position="134"/>
    </location>
</feature>
<reference evidence="2" key="3">
    <citation type="submission" date="2016-12" db="EMBL/GenBank/DDBJ databases">
        <title>Annotation of the draft genome assembly of Crocosphaera watsonii WH 8501.</title>
        <authorList>
            <consortium name="US DOE Joint Genome Institute (JGI-ORNL)"/>
            <person name="Larimer F."/>
            <person name="Land M."/>
        </authorList>
    </citation>
    <scope>NUCLEOTIDE SEQUENCE</scope>
    <source>
        <strain evidence="2">WH 8501</strain>
    </source>
</reference>
<evidence type="ECO:0000313" key="2">
    <source>
        <dbReference type="EMBL" id="EAM48841.1"/>
    </source>
</evidence>
<evidence type="ECO:0000256" key="1">
    <source>
        <dbReference type="SAM" id="Phobius"/>
    </source>
</evidence>
<feature type="transmembrane region" description="Helical" evidence="1">
    <location>
        <begin position="199"/>
        <end position="228"/>
    </location>
</feature>
<keyword evidence="3" id="KW-1185">Reference proteome</keyword>
<dbReference type="Proteomes" id="UP000003922">
    <property type="component" value="Unassembled WGS sequence"/>
</dbReference>
<evidence type="ECO:0000313" key="3">
    <source>
        <dbReference type="Proteomes" id="UP000003922"/>
    </source>
</evidence>
<dbReference type="AlphaFoldDB" id="Q4BY56"/>
<keyword evidence="1" id="KW-0812">Transmembrane</keyword>
<name>Q4BY56_CROWT</name>
<sequence length="384" mass="45621">MMIKRTLGLIFLILVTTFFSQDLLTAIIILGWTYRWVGYLVKRRLFRLSPLSNTFTWNQFLIREKNNNQDISNYSYPKLWETPQQIKCLNHPRFKWLHRILYSLKLHFKIGLSGILATWIFTLIPCLLCAYAWYVGWHISFNKIYEQSETGASLGFLGTILFTVIMLYVTLAQARYALTKDWRSFLSFKSIKIWVCHRPLQLFILAISYLFSSFILFIIKIIPVFLPIINPDLESLNSTQALQFLNDYYFWTGIISLGLFFALKMMDGFIYSGVLVETWQKNIVTEYDLHQEEIYYLNKFRFSSNLTYSNQKPIQRIIISSVSIAYRSSLIILIFFTWFLFSFLPFISEFFNYYPQRGFLNQPLVQIPCFRYVPQSLEDNKKRV</sequence>
<accession>Q4BY56</accession>
<dbReference type="RefSeq" id="WP_007307400.1">
    <property type="nucleotide sequence ID" value="NZ_AADV02000112.1"/>
</dbReference>
<gene>
    <name evidence="2" type="ORF">CwatDRAFT_1417</name>
</gene>
<comment type="caution">
    <text evidence="2">The sequence shown here is derived from an EMBL/GenBank/DDBJ whole genome shotgun (WGS) entry which is preliminary data.</text>
</comment>
<reference evidence="2" key="2">
    <citation type="submission" date="2005-06" db="EMBL/GenBank/DDBJ databases">
        <title>Sequencing of the draft genome and assembly of Crocosphaera watsonii WH 8501.</title>
        <authorList>
            <consortium name="US DOE Joint Genome Institute (JGI-PGF)"/>
            <person name="Copeland A."/>
            <person name="Lucas S."/>
            <person name="Lapidus A."/>
            <person name="Barry K."/>
            <person name="Detter C."/>
            <person name="Glavina T."/>
            <person name="Hammon N."/>
            <person name="Israni S."/>
            <person name="Pitluck S."/>
            <person name="Richardson P."/>
        </authorList>
    </citation>
    <scope>NUCLEOTIDE SEQUENCE [LARGE SCALE GENOMIC DNA]</scope>
    <source>
        <strain evidence="2">WH 8501</strain>
    </source>
</reference>
<feature type="transmembrane region" description="Helical" evidence="1">
    <location>
        <begin position="154"/>
        <end position="178"/>
    </location>
</feature>
<protein>
    <submittedName>
        <fullName evidence="2">Uncharacterized protein</fullName>
    </submittedName>
</protein>
<keyword evidence="1" id="KW-1133">Transmembrane helix</keyword>
<feature type="transmembrane region" description="Helical" evidence="1">
    <location>
        <begin position="6"/>
        <end position="34"/>
    </location>
</feature>
<proteinExistence type="predicted"/>
<reference evidence="2" key="1">
    <citation type="submission" date="2004-02" db="EMBL/GenBank/DDBJ databases">
        <authorList>
            <consortium name="DOE Joint Genome Institute"/>
        </authorList>
    </citation>
    <scope>NUCLEOTIDE SEQUENCE [LARGE SCALE GENOMIC DNA]</scope>
    <source>
        <strain evidence="2">WH 8501</strain>
    </source>
</reference>
<dbReference type="OrthoDB" id="9904518at2"/>
<keyword evidence="1" id="KW-0472">Membrane</keyword>
<organism evidence="2 3">
    <name type="scientific">Crocosphaera watsonii WH 8501</name>
    <dbReference type="NCBI Taxonomy" id="165597"/>
    <lineage>
        <taxon>Bacteria</taxon>
        <taxon>Bacillati</taxon>
        <taxon>Cyanobacteriota</taxon>
        <taxon>Cyanophyceae</taxon>
        <taxon>Oscillatoriophycideae</taxon>
        <taxon>Chroococcales</taxon>
        <taxon>Aphanothecaceae</taxon>
        <taxon>Crocosphaera</taxon>
    </lineage>
</organism>
<feature type="transmembrane region" description="Helical" evidence="1">
    <location>
        <begin position="324"/>
        <end position="347"/>
    </location>
</feature>